<evidence type="ECO:0000256" key="3">
    <source>
        <dbReference type="ARBA" id="ARBA00038374"/>
    </source>
</evidence>
<gene>
    <name evidence="4" type="ordered locus">Dde_3095</name>
</gene>
<dbReference type="Pfam" id="PF01136">
    <property type="entry name" value="Peptidase_U32"/>
    <property type="match status" value="1"/>
</dbReference>
<keyword evidence="1" id="KW-0645">Protease</keyword>
<proteinExistence type="inferred from homology"/>
<evidence type="ECO:0000256" key="1">
    <source>
        <dbReference type="ARBA" id="ARBA00022670"/>
    </source>
</evidence>
<sequence length="449" mass="49361">MPLTTFSPELLAPAGDMSRLDAVLRYGADAVYLGGTEMNLRAGAAGFTPEALGTALAKARRCGARVYCCVNALPYEHQLETVRATLERLAQPFSCNQQTLEPHWRDDTLPDTTENSIDGLIIADPGVLRMARRIAPHIPVHMSTQANTANSESAAFWRDMGASRLNLARELGAADIRAIMRAVPDVEYETFVHGAMCLAVSGRCLLSAWMNDRPANLGQCTHPCRFDYRTAGLAASDAEPDHAGIELDVEERTRAGAPAWTVTQDSGWSHIWSPHDLCLVRYLRWFAVQGVAALKIEGRMKTAGYAAQVVDVYRTAVDDLAAGRFRPALYMRELCNTATRPLSSGFFLPRGRRRTWQAASSGHRLPLVARTGRRLSAGSWEMAVLAPWQCDRPVEILVPGLKRPLLQPQHCRVENHRGETARQVHPGTSAILHCDHPDLAPGLFLRACT</sequence>
<accession>Q30WQ7</accession>
<dbReference type="GO" id="GO:0006508">
    <property type="term" value="P:proteolysis"/>
    <property type="evidence" value="ECO:0007669"/>
    <property type="project" value="UniProtKB-KW"/>
</dbReference>
<dbReference type="STRING" id="207559.Dde_3095"/>
<reference evidence="4 5" key="1">
    <citation type="journal article" date="2011" name="J. Bacteriol.">
        <title>Complete genome sequence and updated annotation of Desulfovibrio alaskensis G20.</title>
        <authorList>
            <person name="Hauser L.J."/>
            <person name="Land M.L."/>
            <person name="Brown S.D."/>
            <person name="Larimer F."/>
            <person name="Keller K.L."/>
            <person name="Rapp-Giles B.J."/>
            <person name="Price M.N."/>
            <person name="Lin M."/>
            <person name="Bruce D.C."/>
            <person name="Detter J.C."/>
            <person name="Tapia R."/>
            <person name="Han C.S."/>
            <person name="Goodwin L.A."/>
            <person name="Cheng J.F."/>
            <person name="Pitluck S."/>
            <person name="Copeland A."/>
            <person name="Lucas S."/>
            <person name="Nolan M."/>
            <person name="Lapidus A.L."/>
            <person name="Palumbo A.V."/>
            <person name="Wall J.D."/>
        </authorList>
    </citation>
    <scope>NUCLEOTIDE SEQUENCE [LARGE SCALE GENOMIC DNA]</scope>
    <source>
        <strain evidence="5">ATCC BAA 1058 / DSM 17464 / G20</strain>
    </source>
</reference>
<name>Q30WQ7_OLEA2</name>
<dbReference type="GO" id="GO:0008233">
    <property type="term" value="F:peptidase activity"/>
    <property type="evidence" value="ECO:0007669"/>
    <property type="project" value="UniProtKB-KW"/>
</dbReference>
<organism evidence="4 5">
    <name type="scientific">Oleidesulfovibrio alaskensis (strain ATCC BAA-1058 / DSM 17464 / G20)</name>
    <name type="common">Desulfovibrio alaskensis</name>
    <dbReference type="NCBI Taxonomy" id="207559"/>
    <lineage>
        <taxon>Bacteria</taxon>
        <taxon>Pseudomonadati</taxon>
        <taxon>Thermodesulfobacteriota</taxon>
        <taxon>Desulfovibrionia</taxon>
        <taxon>Desulfovibrionales</taxon>
        <taxon>Desulfovibrionaceae</taxon>
        <taxon>Oleidesulfovibrio</taxon>
    </lineage>
</organism>
<dbReference type="PANTHER" id="PTHR30217">
    <property type="entry name" value="PEPTIDASE U32 FAMILY"/>
    <property type="match status" value="1"/>
</dbReference>
<dbReference type="RefSeq" id="WP_011368850.1">
    <property type="nucleotide sequence ID" value="NC_007519.1"/>
</dbReference>
<dbReference type="HOGENOM" id="CLU_011540_0_2_7"/>
<dbReference type="eggNOG" id="COG0826">
    <property type="taxonomic scope" value="Bacteria"/>
</dbReference>
<keyword evidence="5" id="KW-1185">Reference proteome</keyword>
<evidence type="ECO:0000313" key="4">
    <source>
        <dbReference type="EMBL" id="ABB39889.1"/>
    </source>
</evidence>
<comment type="similarity">
    <text evidence="3">Belongs to the peptidase U32 family.</text>
</comment>
<dbReference type="Proteomes" id="UP000002710">
    <property type="component" value="Chromosome"/>
</dbReference>
<dbReference type="EMBL" id="CP000112">
    <property type="protein sequence ID" value="ABB39889.1"/>
    <property type="molecule type" value="Genomic_DNA"/>
</dbReference>
<keyword evidence="2" id="KW-0378">Hydrolase</keyword>
<dbReference type="InterPro" id="IPR051454">
    <property type="entry name" value="RNA/ubiquinone_mod_enzymes"/>
</dbReference>
<evidence type="ECO:0000313" key="5">
    <source>
        <dbReference type="Proteomes" id="UP000002710"/>
    </source>
</evidence>
<evidence type="ECO:0000256" key="2">
    <source>
        <dbReference type="ARBA" id="ARBA00022801"/>
    </source>
</evidence>
<dbReference type="InterPro" id="IPR001539">
    <property type="entry name" value="Peptidase_U32"/>
</dbReference>
<dbReference type="PANTHER" id="PTHR30217:SF6">
    <property type="entry name" value="TRNA HYDROXYLATION PROTEIN P"/>
    <property type="match status" value="1"/>
</dbReference>
<dbReference type="AlphaFoldDB" id="Q30WQ7"/>
<dbReference type="PROSITE" id="PS01276">
    <property type="entry name" value="PEPTIDASE_U32"/>
    <property type="match status" value="1"/>
</dbReference>
<dbReference type="KEGG" id="dde:Dde_3095"/>
<protein>
    <submittedName>
        <fullName evidence="4">Peptidase U32</fullName>
    </submittedName>
</protein>